<keyword evidence="2" id="KW-1185">Reference proteome</keyword>
<sequence length="62" mass="7238">MESPTSCVEPPVVSIIKQLRKMLKFDIDELLDQVDDFTEFVNALRGYSWRLTKKESVFLECV</sequence>
<evidence type="ECO:0000313" key="2">
    <source>
        <dbReference type="Proteomes" id="UP000265520"/>
    </source>
</evidence>
<dbReference type="EMBL" id="LXQA010072139">
    <property type="protein sequence ID" value="MCI09303.1"/>
    <property type="molecule type" value="Genomic_DNA"/>
</dbReference>
<reference evidence="1 2" key="1">
    <citation type="journal article" date="2018" name="Front. Plant Sci.">
        <title>Red Clover (Trifolium pratense) and Zigzag Clover (T. medium) - A Picture of Genomic Similarities and Differences.</title>
        <authorList>
            <person name="Dluhosova J."/>
            <person name="Istvanek J."/>
            <person name="Nedelnik J."/>
            <person name="Repkova J."/>
        </authorList>
    </citation>
    <scope>NUCLEOTIDE SEQUENCE [LARGE SCALE GENOMIC DNA]</scope>
    <source>
        <strain evidence="2">cv. 10/8</strain>
        <tissue evidence="1">Leaf</tissue>
    </source>
</reference>
<dbReference type="AlphaFoldDB" id="A0A392PB23"/>
<accession>A0A392PB23</accession>
<dbReference type="Proteomes" id="UP000265520">
    <property type="component" value="Unassembled WGS sequence"/>
</dbReference>
<organism evidence="1 2">
    <name type="scientific">Trifolium medium</name>
    <dbReference type="NCBI Taxonomy" id="97028"/>
    <lineage>
        <taxon>Eukaryota</taxon>
        <taxon>Viridiplantae</taxon>
        <taxon>Streptophyta</taxon>
        <taxon>Embryophyta</taxon>
        <taxon>Tracheophyta</taxon>
        <taxon>Spermatophyta</taxon>
        <taxon>Magnoliopsida</taxon>
        <taxon>eudicotyledons</taxon>
        <taxon>Gunneridae</taxon>
        <taxon>Pentapetalae</taxon>
        <taxon>rosids</taxon>
        <taxon>fabids</taxon>
        <taxon>Fabales</taxon>
        <taxon>Fabaceae</taxon>
        <taxon>Papilionoideae</taxon>
        <taxon>50 kb inversion clade</taxon>
        <taxon>NPAAA clade</taxon>
        <taxon>Hologalegina</taxon>
        <taxon>IRL clade</taxon>
        <taxon>Trifolieae</taxon>
        <taxon>Trifolium</taxon>
    </lineage>
</organism>
<protein>
    <submittedName>
        <fullName evidence="1">Uncharacterized protein</fullName>
    </submittedName>
</protein>
<proteinExistence type="predicted"/>
<comment type="caution">
    <text evidence="1">The sequence shown here is derived from an EMBL/GenBank/DDBJ whole genome shotgun (WGS) entry which is preliminary data.</text>
</comment>
<feature type="non-terminal residue" evidence="1">
    <location>
        <position position="62"/>
    </location>
</feature>
<name>A0A392PB23_9FABA</name>
<evidence type="ECO:0000313" key="1">
    <source>
        <dbReference type="EMBL" id="MCI09303.1"/>
    </source>
</evidence>